<dbReference type="PANTHER" id="PTHR34698:SF2">
    <property type="entry name" value="5-OXOPROLINASE SUBUNIT B"/>
    <property type="match status" value="1"/>
</dbReference>
<protein>
    <recommendedName>
        <fullName evidence="5">Carboxyltransferase domain-containing protein</fullName>
    </recommendedName>
</protein>
<dbReference type="Gene3D" id="3.30.1360.40">
    <property type="match status" value="2"/>
</dbReference>
<name>A0A510UWI0_9CELL</name>
<gene>
    <name evidence="6" type="ORF">CPE01_11730</name>
</gene>
<dbReference type="SUPFAM" id="SSF50891">
    <property type="entry name" value="Cyclophilin-like"/>
    <property type="match status" value="1"/>
</dbReference>
<dbReference type="Pfam" id="PF02682">
    <property type="entry name" value="CT_C_D"/>
    <property type="match status" value="1"/>
</dbReference>
<keyword evidence="2" id="KW-0378">Hydrolase</keyword>
<dbReference type="EMBL" id="BJUA01000004">
    <property type="protein sequence ID" value="GEK17440.1"/>
    <property type="molecule type" value="Genomic_DNA"/>
</dbReference>
<evidence type="ECO:0000313" key="6">
    <source>
        <dbReference type="EMBL" id="GEK17440.1"/>
    </source>
</evidence>
<comment type="caution">
    <text evidence="6">The sequence shown here is derived from an EMBL/GenBank/DDBJ whole genome shotgun (WGS) entry which is preliminary data.</text>
</comment>
<dbReference type="GO" id="GO:0005524">
    <property type="term" value="F:ATP binding"/>
    <property type="evidence" value="ECO:0007669"/>
    <property type="project" value="UniProtKB-KW"/>
</dbReference>
<evidence type="ECO:0000256" key="2">
    <source>
        <dbReference type="ARBA" id="ARBA00022801"/>
    </source>
</evidence>
<evidence type="ECO:0000259" key="5">
    <source>
        <dbReference type="SMART" id="SM00796"/>
    </source>
</evidence>
<dbReference type="InterPro" id="IPR010016">
    <property type="entry name" value="PxpB"/>
</dbReference>
<keyword evidence="7" id="KW-1185">Reference proteome</keyword>
<evidence type="ECO:0000256" key="3">
    <source>
        <dbReference type="ARBA" id="ARBA00022840"/>
    </source>
</evidence>
<dbReference type="RefSeq" id="WP_246783767.1">
    <property type="nucleotide sequence ID" value="NZ_BJUA01000004.1"/>
</dbReference>
<evidence type="ECO:0000256" key="1">
    <source>
        <dbReference type="ARBA" id="ARBA00022741"/>
    </source>
</evidence>
<dbReference type="Proteomes" id="UP000321386">
    <property type="component" value="Unassembled WGS sequence"/>
</dbReference>
<evidence type="ECO:0000256" key="4">
    <source>
        <dbReference type="SAM" id="MobiDB-lite"/>
    </source>
</evidence>
<feature type="region of interest" description="Disordered" evidence="4">
    <location>
        <begin position="60"/>
        <end position="80"/>
    </location>
</feature>
<keyword evidence="1" id="KW-0547">Nucleotide-binding</keyword>
<dbReference type="InterPro" id="IPR029000">
    <property type="entry name" value="Cyclophilin-like_dom_sf"/>
</dbReference>
<dbReference type="SMART" id="SM00796">
    <property type="entry name" value="AHS1"/>
    <property type="match status" value="1"/>
</dbReference>
<proteinExistence type="predicted"/>
<dbReference type="AlphaFoldDB" id="A0A510UWI0"/>
<sequence length="266" mass="28607">MTPHHDDERSAPAVERAGREPARVGVRVVRFGDAALLVELDDLAAVRRVDDALRAARAAARRAEHEGAPPTRRAQDDERVTRDAAADGRVLWSVVEDQVPAAETVLLRVRPGTDLRALARRVREVAQRASGAADEPAVERPLVVLPVTYDGPDLREVAALTGLSVEEVVARHVGATYTVAFGGFMPGFAYLVGLDPALVVPRLATPRPRVPAGSVAVADRFTAVYPASTPGGWRLLGTCPTRLFDVSRDEPALLTPGTRVRFEVAR</sequence>
<organism evidence="6 7">
    <name type="scientific">Cellulomonas persica</name>
    <dbReference type="NCBI Taxonomy" id="76861"/>
    <lineage>
        <taxon>Bacteria</taxon>
        <taxon>Bacillati</taxon>
        <taxon>Actinomycetota</taxon>
        <taxon>Actinomycetes</taxon>
        <taxon>Micrococcales</taxon>
        <taxon>Cellulomonadaceae</taxon>
        <taxon>Cellulomonas</taxon>
    </lineage>
</organism>
<dbReference type="Gene3D" id="2.40.100.10">
    <property type="entry name" value="Cyclophilin-like"/>
    <property type="match status" value="1"/>
</dbReference>
<accession>A0A510UWI0</accession>
<dbReference type="InterPro" id="IPR003833">
    <property type="entry name" value="CT_C_D"/>
</dbReference>
<reference evidence="6 7" key="1">
    <citation type="submission" date="2019-07" db="EMBL/GenBank/DDBJ databases">
        <title>Whole genome shotgun sequence of Cellulomonas persica NBRC 101101.</title>
        <authorList>
            <person name="Hosoyama A."/>
            <person name="Uohara A."/>
            <person name="Ohji S."/>
            <person name="Ichikawa N."/>
        </authorList>
    </citation>
    <scope>NUCLEOTIDE SEQUENCE [LARGE SCALE GENOMIC DNA]</scope>
    <source>
        <strain evidence="6 7">NBRC 101101</strain>
    </source>
</reference>
<feature type="compositionally biased region" description="Basic and acidic residues" evidence="4">
    <location>
        <begin position="61"/>
        <end position="80"/>
    </location>
</feature>
<evidence type="ECO:0000313" key="7">
    <source>
        <dbReference type="Proteomes" id="UP000321386"/>
    </source>
</evidence>
<dbReference type="GO" id="GO:0016787">
    <property type="term" value="F:hydrolase activity"/>
    <property type="evidence" value="ECO:0007669"/>
    <property type="project" value="UniProtKB-KW"/>
</dbReference>
<dbReference type="PANTHER" id="PTHR34698">
    <property type="entry name" value="5-OXOPROLINASE SUBUNIT B"/>
    <property type="match status" value="1"/>
</dbReference>
<feature type="domain" description="Carboxyltransferase" evidence="5">
    <location>
        <begin position="26"/>
        <end position="254"/>
    </location>
</feature>
<keyword evidence="3" id="KW-0067">ATP-binding</keyword>